<dbReference type="AlphaFoldDB" id="A0A7U4JPZ0"/>
<evidence type="ECO:0000313" key="2">
    <source>
        <dbReference type="EMBL" id="AKC63181.1"/>
    </source>
</evidence>
<keyword evidence="1" id="KW-0472">Membrane</keyword>
<organism evidence="2 3">
    <name type="scientific">Clostridium sporogenes</name>
    <dbReference type="NCBI Taxonomy" id="1509"/>
    <lineage>
        <taxon>Bacteria</taxon>
        <taxon>Bacillati</taxon>
        <taxon>Bacillota</taxon>
        <taxon>Clostridia</taxon>
        <taxon>Eubacteriales</taxon>
        <taxon>Clostridiaceae</taxon>
        <taxon>Clostridium</taxon>
    </lineage>
</organism>
<sequence length="60" mass="7064">MKKFTTDLLIVFGICSLVILFWQGIEIRIDGVIVQRKVDNIMATILVFSLYKNFKNWIEK</sequence>
<dbReference type="EMBL" id="CP009225">
    <property type="protein sequence ID" value="AKC63181.1"/>
    <property type="molecule type" value="Genomic_DNA"/>
</dbReference>
<dbReference type="KEGG" id="cld:CLSPO_c24610"/>
<dbReference type="Proteomes" id="UP000033052">
    <property type="component" value="Chromosome"/>
</dbReference>
<evidence type="ECO:0000313" key="3">
    <source>
        <dbReference type="Proteomes" id="UP000033052"/>
    </source>
</evidence>
<reference evidence="2 3" key="1">
    <citation type="journal article" date="2015" name="PLoS ONE">
        <title>A universal mariner transposon system for forward genetic studies in the genus clostridium.</title>
        <authorList>
            <person name="Zhang Y."/>
            <person name="Grosse-Honebrink A."/>
            <person name="Minton N.P."/>
        </authorList>
    </citation>
    <scope>NUCLEOTIDE SEQUENCE [LARGE SCALE GENOMIC DNA]</scope>
    <source>
        <strain evidence="2 3">NCIMB 10696</strain>
    </source>
</reference>
<feature type="transmembrane region" description="Helical" evidence="1">
    <location>
        <begin position="7"/>
        <end position="25"/>
    </location>
</feature>
<keyword evidence="1" id="KW-0812">Transmembrane</keyword>
<gene>
    <name evidence="2" type="ORF">CLSPO_c24610</name>
</gene>
<evidence type="ECO:0000256" key="1">
    <source>
        <dbReference type="SAM" id="Phobius"/>
    </source>
</evidence>
<name>A0A7U4JPZ0_CLOSG</name>
<dbReference type="GeneID" id="92939125"/>
<accession>A0A7U4JPZ0</accession>
<protein>
    <submittedName>
        <fullName evidence="2">Uncharacterized protein</fullName>
    </submittedName>
</protein>
<dbReference type="RefSeq" id="WP_033060294.1">
    <property type="nucleotide sequence ID" value="NZ_CP009225.1"/>
</dbReference>
<proteinExistence type="predicted"/>
<keyword evidence="1" id="KW-1133">Transmembrane helix</keyword>